<comment type="caution">
    <text evidence="1">The sequence shown here is derived from an EMBL/GenBank/DDBJ whole genome shotgun (WGS) entry which is preliminary data.</text>
</comment>
<name>A0ACC6FTV8_9HELI</name>
<sequence>MNKDRLKDEGNALITQKHQISKAQGKLTELHQSLDIMQNEQAQNRQKLDSLMSDMEALLADIDPNMAEMDSNQEQEALISLQKELDSMQVEIHSDLHTIDELDSVVFNENMSWGEYIDSFNDYAKRNHIDLSKDPFENLMSKTQQIELQKRIKEEFSIKNAQCDKYDYLIAGACGLIGGLVDILFVGKPGESKLGGWIDEQANNATKKFAKLCGWKPKEGKENSVKSAIGFLEKKFKVNYDHRHTADTGGKVCNMSAKNHHLKSLGHSPDIIGLFFSILNQFTNTATFVSNGEIITIDTENFELQGGNFIAKIFCGFANWFGHLASDWTGSSGADGRGSGISIPFYNLFQLCDFGRFGEKHQETFAVVTSKVFESGYDFRHGLTMAIPVVITELIIRFMYVMKQRFYHGREWKECMPNSSVPELRRMLLVGHGVLCTMDGIDATIRSGGPLANPVEFLLHTNLIGWVNFGQLALREVYAWWNVGKMDIEAVDEYLGKDLRAMIRR</sequence>
<evidence type="ECO:0000313" key="2">
    <source>
        <dbReference type="Proteomes" id="UP001173802"/>
    </source>
</evidence>
<evidence type="ECO:0000313" key="1">
    <source>
        <dbReference type="EMBL" id="MDL0082390.1"/>
    </source>
</evidence>
<gene>
    <name evidence="1" type="ORF">NYG90_06875</name>
</gene>
<dbReference type="EMBL" id="JANURN010000006">
    <property type="protein sequence ID" value="MDL0082390.1"/>
    <property type="molecule type" value="Genomic_DNA"/>
</dbReference>
<organism evidence="1 2">
    <name type="scientific">Helicobacter zhangjianzhongii</name>
    <dbReference type="NCBI Taxonomy" id="2974574"/>
    <lineage>
        <taxon>Bacteria</taxon>
        <taxon>Pseudomonadati</taxon>
        <taxon>Campylobacterota</taxon>
        <taxon>Epsilonproteobacteria</taxon>
        <taxon>Campylobacterales</taxon>
        <taxon>Helicobacteraceae</taxon>
        <taxon>Helicobacter</taxon>
    </lineage>
</organism>
<accession>A0ACC6FTV8</accession>
<proteinExistence type="predicted"/>
<dbReference type="Proteomes" id="UP001173802">
    <property type="component" value="Unassembled WGS sequence"/>
</dbReference>
<reference evidence="1 2" key="1">
    <citation type="journal article" date="2023" name="Microorganisms">
        <title>Isolation and Genomic Characteristics of Cat-Borne Campylobacter felis sp. nov. and Sheep-Borne Campylobacter ovis sp. nov.</title>
        <authorList>
            <person name="Wang H."/>
            <person name="Li Y."/>
            <person name="Gu Y."/>
            <person name="Zhou G."/>
            <person name="Chen X."/>
            <person name="Zhang X."/>
            <person name="Shao Z."/>
            <person name="Zhang J."/>
            <person name="Zhang M."/>
        </authorList>
    </citation>
    <scope>NUCLEOTIDE SEQUENCE [LARGE SCALE GENOMIC DNA]</scope>
    <source>
        <strain evidence="1 2">XJK30-2</strain>
    </source>
</reference>
<keyword evidence="2" id="KW-1185">Reference proteome</keyword>
<protein>
    <submittedName>
        <fullName evidence="1">Uncharacterized protein</fullName>
    </submittedName>
</protein>